<keyword evidence="2" id="KW-1185">Reference proteome</keyword>
<dbReference type="SUPFAM" id="SSF48431">
    <property type="entry name" value="Lipovitellin-phosvitin complex, superhelical domain"/>
    <property type="match status" value="1"/>
</dbReference>
<gene>
    <name evidence="1" type="ORF">OSB1V03_LOCUS19160</name>
</gene>
<reference evidence="1" key="1">
    <citation type="submission" date="2020-11" db="EMBL/GenBank/DDBJ databases">
        <authorList>
            <person name="Tran Van P."/>
        </authorList>
    </citation>
    <scope>NUCLEOTIDE SEQUENCE</scope>
</reference>
<dbReference type="InterPro" id="IPR011030">
    <property type="entry name" value="Lipovitellin_superhlx_dom"/>
</dbReference>
<dbReference type="EMBL" id="OC881846">
    <property type="protein sequence ID" value="CAD7642476.1"/>
    <property type="molecule type" value="Genomic_DNA"/>
</dbReference>
<feature type="non-terminal residue" evidence="1">
    <location>
        <position position="498"/>
    </location>
</feature>
<name>A0A7R9QE91_9ACAR</name>
<evidence type="ECO:0000313" key="1">
    <source>
        <dbReference type="EMBL" id="CAD7642476.1"/>
    </source>
</evidence>
<proteinExistence type="predicted"/>
<organism evidence="1">
    <name type="scientific">Medioppia subpectinata</name>
    <dbReference type="NCBI Taxonomy" id="1979941"/>
    <lineage>
        <taxon>Eukaryota</taxon>
        <taxon>Metazoa</taxon>
        <taxon>Ecdysozoa</taxon>
        <taxon>Arthropoda</taxon>
        <taxon>Chelicerata</taxon>
        <taxon>Arachnida</taxon>
        <taxon>Acari</taxon>
        <taxon>Acariformes</taxon>
        <taxon>Sarcoptiformes</taxon>
        <taxon>Oribatida</taxon>
        <taxon>Brachypylina</taxon>
        <taxon>Oppioidea</taxon>
        <taxon>Oppiidae</taxon>
        <taxon>Medioppia</taxon>
    </lineage>
</organism>
<dbReference type="EMBL" id="CAJPIZ010027271">
    <property type="protein sequence ID" value="CAG2119211.1"/>
    <property type="molecule type" value="Genomic_DNA"/>
</dbReference>
<dbReference type="AlphaFoldDB" id="A0A7R9QE91"/>
<accession>A0A7R9QE91</accession>
<dbReference type="OrthoDB" id="6501997at2759"/>
<evidence type="ECO:0000313" key="2">
    <source>
        <dbReference type="Proteomes" id="UP000759131"/>
    </source>
</evidence>
<protein>
    <submittedName>
        <fullName evidence="1">Uncharacterized protein</fullName>
    </submittedName>
</protein>
<dbReference type="Proteomes" id="UP000759131">
    <property type="component" value="Unassembled WGS sequence"/>
</dbReference>
<dbReference type="Gene3D" id="1.25.10.20">
    <property type="entry name" value="Vitellinogen, superhelical"/>
    <property type="match status" value="1"/>
</dbReference>
<sequence>MTKRITKRSTDEKEKLETLMEMESKLNLKGETIVSESTAALNLEVMLNEDKSSSSTKYLINANINDKKVTEVCGQKLSLKNKQCFDLLIILVQSQSSIAQTLLINGFKTENTIDVKNEFLKLLVQSPNPQNWLINDLMDIMRAESSTNIEGILLLAISNLGYHSKSIDIQNKISDILRHRLHELDCNSEEDSSILVDTLEAIGNLGHNSTIPYSIRFGDSCLQSDSIRVAAIHSCRRLLLHPEVQKWFLKLLKEPTNSCVIKQEVVNALIEDINAIEMSGHSSHWPKVDFNEIDNILSENLIQIKHNQCFQENIIRYFERKSNAKAKAVLKKAKRIRSKRAVFDSFWTESYCKEWVPEEGKKEGPNPTASDAAVIISDRIRESEDTESNVYLKRRKCSATKTFGPNQAQAVFRADIVNDASGSMDNPDYKLMAQFVAGTHFLGKDIDVGKMYVYHKKDSSRAYVNVFGNTLVDTSASNCNGTTVQPYLTSNYFPIYDF</sequence>